<dbReference type="SUPFAM" id="SSF57716">
    <property type="entry name" value="Glucocorticoid receptor-like (DNA-binding domain)"/>
    <property type="match status" value="1"/>
</dbReference>
<dbReference type="Proteomes" id="UP001139701">
    <property type="component" value="Unassembled WGS sequence"/>
</dbReference>
<dbReference type="PANTHER" id="PTHR36150">
    <property type="entry name" value="DNA GYRASE INHIBITOR YACG"/>
    <property type="match status" value="1"/>
</dbReference>
<dbReference type="EMBL" id="JAKUML010000001">
    <property type="protein sequence ID" value="MCJ8145531.1"/>
    <property type="molecule type" value="Genomic_DNA"/>
</dbReference>
<gene>
    <name evidence="3" type="primary">yacG</name>
    <name evidence="5" type="ORF">MKI79_01130</name>
</gene>
<comment type="subunit">
    <text evidence="3">Interacts with GyrB.</text>
</comment>
<dbReference type="HAMAP" id="MF_00649">
    <property type="entry name" value="DNA_gyrase_inhibitor_YacG"/>
    <property type="match status" value="1"/>
</dbReference>
<feature type="binding site" evidence="3">
    <location>
        <position position="39"/>
    </location>
    <ligand>
        <name>Zn(2+)</name>
        <dbReference type="ChEBI" id="CHEBI:29105"/>
    </ligand>
</feature>
<protein>
    <recommendedName>
        <fullName evidence="3">DNA gyrase inhibitor YacG</fullName>
    </recommendedName>
</protein>
<feature type="binding site" evidence="3">
    <location>
        <position position="17"/>
    </location>
    <ligand>
        <name>Zn(2+)</name>
        <dbReference type="ChEBI" id="CHEBI:29105"/>
    </ligand>
</feature>
<dbReference type="InterPro" id="IPR013088">
    <property type="entry name" value="Znf_NHR/GATA"/>
</dbReference>
<evidence type="ECO:0000313" key="5">
    <source>
        <dbReference type="EMBL" id="MCJ8145531.1"/>
    </source>
</evidence>
<reference evidence="5" key="1">
    <citation type="submission" date="2022-02" db="EMBL/GenBank/DDBJ databases">
        <title>Acinetobacter A3.8 sp. nov., isolated from Sediment (Zhairuo Island).</title>
        <authorList>
            <person name="Zheng K."/>
        </authorList>
    </citation>
    <scope>NUCLEOTIDE SEQUENCE</scope>
    <source>
        <strain evidence="5">A3.8</strain>
    </source>
</reference>
<evidence type="ECO:0000256" key="4">
    <source>
        <dbReference type="SAM" id="MobiDB-lite"/>
    </source>
</evidence>
<keyword evidence="2 3" id="KW-0862">Zinc</keyword>
<organism evidence="5 6">
    <name type="scientific">Acinetobacter sedimenti</name>
    <dbReference type="NCBI Taxonomy" id="2919922"/>
    <lineage>
        <taxon>Bacteria</taxon>
        <taxon>Pseudomonadati</taxon>
        <taxon>Pseudomonadota</taxon>
        <taxon>Gammaproteobacteria</taxon>
        <taxon>Moraxellales</taxon>
        <taxon>Moraxellaceae</taxon>
        <taxon>Acinetobacter</taxon>
    </lineage>
</organism>
<comment type="function">
    <text evidence="3">Inhibits all the catalytic activities of DNA gyrase by preventing its interaction with DNA. Acts by binding directly to the C-terminal domain of GyrB, which probably disrupts DNA binding by the gyrase.</text>
</comment>
<proteinExistence type="inferred from homology"/>
<dbReference type="AlphaFoldDB" id="A0A9X1WV10"/>
<feature type="compositionally biased region" description="Polar residues" evidence="4">
    <location>
        <begin position="1"/>
        <end position="13"/>
    </location>
</feature>
<dbReference type="Gene3D" id="3.30.50.10">
    <property type="entry name" value="Erythroid Transcription Factor GATA-1, subunit A"/>
    <property type="match status" value="1"/>
</dbReference>
<keyword evidence="1 3" id="KW-0479">Metal-binding</keyword>
<dbReference type="GO" id="GO:0006355">
    <property type="term" value="P:regulation of DNA-templated transcription"/>
    <property type="evidence" value="ECO:0007669"/>
    <property type="project" value="InterPro"/>
</dbReference>
<dbReference type="PANTHER" id="PTHR36150:SF1">
    <property type="entry name" value="DNA GYRASE INHIBITOR YACG"/>
    <property type="match status" value="1"/>
</dbReference>
<evidence type="ECO:0000313" key="6">
    <source>
        <dbReference type="Proteomes" id="UP001139701"/>
    </source>
</evidence>
<evidence type="ECO:0000256" key="1">
    <source>
        <dbReference type="ARBA" id="ARBA00022723"/>
    </source>
</evidence>
<evidence type="ECO:0000256" key="2">
    <source>
        <dbReference type="ARBA" id="ARBA00022833"/>
    </source>
</evidence>
<comment type="caution">
    <text evidence="5">The sequence shown here is derived from an EMBL/GenBank/DDBJ whole genome shotgun (WGS) entry which is preliminary data.</text>
</comment>
<comment type="similarity">
    <text evidence="3">Belongs to the DNA gyrase inhibitor YacG family.</text>
</comment>
<comment type="cofactor">
    <cofactor evidence="3">
        <name>Zn(2+)</name>
        <dbReference type="ChEBI" id="CHEBI:29105"/>
    </cofactor>
    <text evidence="3">Binds 1 zinc ion.</text>
</comment>
<sequence>MTDHNTSSSTNPKSFPCPRCGEASQWQDNPHRPFCSERCKMVDFSAWANEDYKVASEDSPSRVTPEHDQD</sequence>
<feature type="binding site" evidence="3">
    <location>
        <position position="35"/>
    </location>
    <ligand>
        <name>Zn(2+)</name>
        <dbReference type="ChEBI" id="CHEBI:29105"/>
    </ligand>
</feature>
<feature type="binding site" evidence="3">
    <location>
        <position position="20"/>
    </location>
    <ligand>
        <name>Zn(2+)</name>
        <dbReference type="ChEBI" id="CHEBI:29105"/>
    </ligand>
</feature>
<dbReference type="Pfam" id="PF03884">
    <property type="entry name" value="YacG"/>
    <property type="match status" value="1"/>
</dbReference>
<dbReference type="GO" id="GO:0008270">
    <property type="term" value="F:zinc ion binding"/>
    <property type="evidence" value="ECO:0007669"/>
    <property type="project" value="UniProtKB-UniRule"/>
</dbReference>
<dbReference type="InterPro" id="IPR005584">
    <property type="entry name" value="DNA_gyrase_inhibitor_YacG"/>
</dbReference>
<accession>A0A9X1WV10</accession>
<keyword evidence="6" id="KW-1185">Reference proteome</keyword>
<feature type="region of interest" description="Disordered" evidence="4">
    <location>
        <begin position="1"/>
        <end position="27"/>
    </location>
</feature>
<dbReference type="RefSeq" id="WP_241570228.1">
    <property type="nucleotide sequence ID" value="NZ_JAKUML010000001.1"/>
</dbReference>
<name>A0A9X1WV10_9GAMM</name>
<evidence type="ECO:0000256" key="3">
    <source>
        <dbReference type="HAMAP-Rule" id="MF_00649"/>
    </source>
</evidence>
<dbReference type="GO" id="GO:0008657">
    <property type="term" value="F:DNA topoisomerase type II (double strand cut, ATP-hydrolyzing) inhibitor activity"/>
    <property type="evidence" value="ECO:0007669"/>
    <property type="project" value="UniProtKB-UniRule"/>
</dbReference>